<evidence type="ECO:0000313" key="7">
    <source>
        <dbReference type="Proteomes" id="UP000799779"/>
    </source>
</evidence>
<evidence type="ECO:0000256" key="4">
    <source>
        <dbReference type="ARBA" id="ARBA00038402"/>
    </source>
</evidence>
<evidence type="ECO:0000256" key="2">
    <source>
        <dbReference type="ARBA" id="ARBA00022723"/>
    </source>
</evidence>
<reference evidence="6" key="1">
    <citation type="journal article" date="2020" name="Stud. Mycol.">
        <title>101 Dothideomycetes genomes: a test case for predicting lifestyles and emergence of pathogens.</title>
        <authorList>
            <person name="Haridas S."/>
            <person name="Albert R."/>
            <person name="Binder M."/>
            <person name="Bloem J."/>
            <person name="Labutti K."/>
            <person name="Salamov A."/>
            <person name="Andreopoulos B."/>
            <person name="Baker S."/>
            <person name="Barry K."/>
            <person name="Bills G."/>
            <person name="Bluhm B."/>
            <person name="Cannon C."/>
            <person name="Castanera R."/>
            <person name="Culley D."/>
            <person name="Daum C."/>
            <person name="Ezra D."/>
            <person name="Gonzalez J."/>
            <person name="Henrissat B."/>
            <person name="Kuo A."/>
            <person name="Liang C."/>
            <person name="Lipzen A."/>
            <person name="Lutzoni F."/>
            <person name="Magnuson J."/>
            <person name="Mondo S."/>
            <person name="Nolan M."/>
            <person name="Ohm R."/>
            <person name="Pangilinan J."/>
            <person name="Park H.-J."/>
            <person name="Ramirez L."/>
            <person name="Alfaro M."/>
            <person name="Sun H."/>
            <person name="Tritt A."/>
            <person name="Yoshinaga Y."/>
            <person name="Zwiers L.-H."/>
            <person name="Turgeon B."/>
            <person name="Goodwin S."/>
            <person name="Spatafora J."/>
            <person name="Crous P."/>
            <person name="Grigoriev I."/>
        </authorList>
    </citation>
    <scope>NUCLEOTIDE SEQUENCE</scope>
    <source>
        <strain evidence="6">CBS 123094</strain>
    </source>
</reference>
<dbReference type="GO" id="GO:0046872">
    <property type="term" value="F:metal ion binding"/>
    <property type="evidence" value="ECO:0007669"/>
    <property type="project" value="UniProtKB-KW"/>
</dbReference>
<dbReference type="PANTHER" id="PTHR14742">
    <property type="entry name" value="RIBONUCLEASE P SUBUNIT P21"/>
    <property type="match status" value="1"/>
</dbReference>
<sequence>MTTPKKPGKGVPNRHLHARTTFLYQAATYLTLQATASAHQEAAPHQQLTESSSLREVPASTLALQLGSHLRAVSLKGQVRLSAELKRSICKACNAILVPGRTCTQEIENKSKGCKKPWADVLVTTCRQCGSKKRHPFGATRQLSKAKRANHSVPTTAQAPVDLKACSVEIKQSGPRTYSQSGIR</sequence>
<keyword evidence="7" id="KW-1185">Reference proteome</keyword>
<dbReference type="Proteomes" id="UP000799779">
    <property type="component" value="Unassembled WGS sequence"/>
</dbReference>
<evidence type="ECO:0000256" key="1">
    <source>
        <dbReference type="ARBA" id="ARBA00022694"/>
    </source>
</evidence>
<keyword evidence="3" id="KW-0862">Zinc</keyword>
<dbReference type="AlphaFoldDB" id="A0A6A5WUI8"/>
<dbReference type="OrthoDB" id="128536at2759"/>
<keyword evidence="2" id="KW-0479">Metal-binding</keyword>
<dbReference type="InterPro" id="IPR007175">
    <property type="entry name" value="Rpr2/Snm1/Rpp21"/>
</dbReference>
<feature type="region of interest" description="Disordered" evidence="5">
    <location>
        <begin position="135"/>
        <end position="155"/>
    </location>
</feature>
<name>A0A6A5WUI8_9PLEO</name>
<comment type="similarity">
    <text evidence="4">Belongs to the eukaryotic/archaeal RNase P protein component 4 family.</text>
</comment>
<dbReference type="GO" id="GO:0005655">
    <property type="term" value="C:nucleolar ribonuclease P complex"/>
    <property type="evidence" value="ECO:0007669"/>
    <property type="project" value="TreeGrafter"/>
</dbReference>
<dbReference type="PANTHER" id="PTHR14742:SF0">
    <property type="entry name" value="RIBONUCLEASE P PROTEIN SUBUNIT P21"/>
    <property type="match status" value="1"/>
</dbReference>
<evidence type="ECO:0000256" key="3">
    <source>
        <dbReference type="ARBA" id="ARBA00022833"/>
    </source>
</evidence>
<dbReference type="Gene3D" id="6.20.50.20">
    <property type="match status" value="1"/>
</dbReference>
<keyword evidence="1" id="KW-0819">tRNA processing</keyword>
<dbReference type="Pfam" id="PF04032">
    <property type="entry name" value="Rpr2"/>
    <property type="match status" value="1"/>
</dbReference>
<evidence type="ECO:0000256" key="5">
    <source>
        <dbReference type="SAM" id="MobiDB-lite"/>
    </source>
</evidence>
<proteinExistence type="inferred from homology"/>
<dbReference type="EMBL" id="ML977564">
    <property type="protein sequence ID" value="KAF2005257.1"/>
    <property type="molecule type" value="Genomic_DNA"/>
</dbReference>
<gene>
    <name evidence="6" type="ORF">P154DRAFT_542897</name>
</gene>
<dbReference type="GO" id="GO:0008033">
    <property type="term" value="P:tRNA processing"/>
    <property type="evidence" value="ECO:0007669"/>
    <property type="project" value="UniProtKB-KW"/>
</dbReference>
<protein>
    <submittedName>
        <fullName evidence="6">Rpr2-domain-containing protein</fullName>
    </submittedName>
</protein>
<evidence type="ECO:0000313" key="6">
    <source>
        <dbReference type="EMBL" id="KAF2005257.1"/>
    </source>
</evidence>
<organism evidence="6 7">
    <name type="scientific">Amniculicola lignicola CBS 123094</name>
    <dbReference type="NCBI Taxonomy" id="1392246"/>
    <lineage>
        <taxon>Eukaryota</taxon>
        <taxon>Fungi</taxon>
        <taxon>Dikarya</taxon>
        <taxon>Ascomycota</taxon>
        <taxon>Pezizomycotina</taxon>
        <taxon>Dothideomycetes</taxon>
        <taxon>Pleosporomycetidae</taxon>
        <taxon>Pleosporales</taxon>
        <taxon>Amniculicolaceae</taxon>
        <taxon>Amniculicola</taxon>
    </lineage>
</organism>
<accession>A0A6A5WUI8</accession>